<keyword evidence="2" id="KW-1185">Reference proteome</keyword>
<feature type="non-terminal residue" evidence="1">
    <location>
        <position position="1"/>
    </location>
</feature>
<comment type="caution">
    <text evidence="1">The sequence shown here is derived from an EMBL/GenBank/DDBJ whole genome shotgun (WGS) entry which is preliminary data.</text>
</comment>
<proteinExistence type="predicted"/>
<evidence type="ECO:0000313" key="2">
    <source>
        <dbReference type="Proteomes" id="UP001066276"/>
    </source>
</evidence>
<accession>A0AAV7MDH6</accession>
<feature type="non-terminal residue" evidence="1">
    <location>
        <position position="81"/>
    </location>
</feature>
<name>A0AAV7MDH6_PLEWA</name>
<evidence type="ECO:0000313" key="1">
    <source>
        <dbReference type="EMBL" id="KAJ1099978.1"/>
    </source>
</evidence>
<organism evidence="1 2">
    <name type="scientific">Pleurodeles waltl</name>
    <name type="common">Iberian ribbed newt</name>
    <dbReference type="NCBI Taxonomy" id="8319"/>
    <lineage>
        <taxon>Eukaryota</taxon>
        <taxon>Metazoa</taxon>
        <taxon>Chordata</taxon>
        <taxon>Craniata</taxon>
        <taxon>Vertebrata</taxon>
        <taxon>Euteleostomi</taxon>
        <taxon>Amphibia</taxon>
        <taxon>Batrachia</taxon>
        <taxon>Caudata</taxon>
        <taxon>Salamandroidea</taxon>
        <taxon>Salamandridae</taxon>
        <taxon>Pleurodelinae</taxon>
        <taxon>Pleurodeles</taxon>
    </lineage>
</organism>
<dbReference type="EMBL" id="JANPWB010000014">
    <property type="protein sequence ID" value="KAJ1099978.1"/>
    <property type="molecule type" value="Genomic_DNA"/>
</dbReference>
<reference evidence="1" key="1">
    <citation type="journal article" date="2022" name="bioRxiv">
        <title>Sequencing and chromosome-scale assembly of the giantPleurodeles waltlgenome.</title>
        <authorList>
            <person name="Brown T."/>
            <person name="Elewa A."/>
            <person name="Iarovenko S."/>
            <person name="Subramanian E."/>
            <person name="Araus A.J."/>
            <person name="Petzold A."/>
            <person name="Susuki M."/>
            <person name="Suzuki K.-i.T."/>
            <person name="Hayashi T."/>
            <person name="Toyoda A."/>
            <person name="Oliveira C."/>
            <person name="Osipova E."/>
            <person name="Leigh N.D."/>
            <person name="Simon A."/>
            <person name="Yun M.H."/>
        </authorList>
    </citation>
    <scope>NUCLEOTIDE SEQUENCE</scope>
    <source>
        <strain evidence="1">20211129_DDA</strain>
        <tissue evidence="1">Liver</tissue>
    </source>
</reference>
<protein>
    <submittedName>
        <fullName evidence="1">Uncharacterized protein</fullName>
    </submittedName>
</protein>
<sequence>VNPAQQSFAEGVSGLVEVSSATAYSFVLLEIFDFQKRNKCRNLHCDFIQWLPDNNASTSDTARSFAPLNFIFSNIFLFQVR</sequence>
<gene>
    <name evidence="1" type="ORF">NDU88_005069</name>
</gene>
<dbReference type="AlphaFoldDB" id="A0AAV7MDH6"/>
<dbReference type="Proteomes" id="UP001066276">
    <property type="component" value="Chromosome 10"/>
</dbReference>